<accession>A0ABN3GW01</accession>
<protein>
    <submittedName>
        <fullName evidence="2">Uncharacterized protein</fullName>
    </submittedName>
</protein>
<feature type="region of interest" description="Disordered" evidence="1">
    <location>
        <begin position="261"/>
        <end position="292"/>
    </location>
</feature>
<evidence type="ECO:0000313" key="2">
    <source>
        <dbReference type="EMBL" id="GAA2361799.1"/>
    </source>
</evidence>
<dbReference type="EMBL" id="BAAASD010000033">
    <property type="protein sequence ID" value="GAA2361799.1"/>
    <property type="molecule type" value="Genomic_DNA"/>
</dbReference>
<feature type="compositionally biased region" description="Low complexity" evidence="1">
    <location>
        <begin position="280"/>
        <end position="289"/>
    </location>
</feature>
<dbReference type="Proteomes" id="UP001500253">
    <property type="component" value="Unassembled WGS sequence"/>
</dbReference>
<name>A0ABN3GW01_9ACTN</name>
<gene>
    <name evidence="2" type="ORF">GCM10010246_60820</name>
</gene>
<feature type="compositionally biased region" description="Low complexity" evidence="1">
    <location>
        <begin position="262"/>
        <end position="272"/>
    </location>
</feature>
<reference evidence="2 3" key="1">
    <citation type="journal article" date="2019" name="Int. J. Syst. Evol. Microbiol.">
        <title>The Global Catalogue of Microorganisms (GCM) 10K type strain sequencing project: providing services to taxonomists for standard genome sequencing and annotation.</title>
        <authorList>
            <consortium name="The Broad Institute Genomics Platform"/>
            <consortium name="The Broad Institute Genome Sequencing Center for Infectious Disease"/>
            <person name="Wu L."/>
            <person name="Ma J."/>
        </authorList>
    </citation>
    <scope>NUCLEOTIDE SEQUENCE [LARGE SCALE GENOMIC DNA]</scope>
    <source>
        <strain evidence="2 3">JCM 4316</strain>
    </source>
</reference>
<feature type="region of interest" description="Disordered" evidence="1">
    <location>
        <begin position="526"/>
        <end position="566"/>
    </location>
</feature>
<comment type="caution">
    <text evidence="2">The sequence shown here is derived from an EMBL/GenBank/DDBJ whole genome shotgun (WGS) entry which is preliminary data.</text>
</comment>
<proteinExistence type="predicted"/>
<sequence>MSSGQADFTLDAVLPDVSFPQPPAVADPFQTTVPSGVQDGVRGTGVSDHARDTVSDNIGGHIPGHIPGNVGRHLGEAVHNATGHALDAAMDQLHDMVVPALIGLGSLSGAVLAGRAAMAGAQVLAAAAIRAAEAQAELRQRQLEASQAAACWRDVAFAAVRANARIDALGARIRRAAAAAGPDGPPDPPDLPPPLTLVGLNLEEAWRRLADTDRRLRGAEAAYARATMAAVGSSAPGTYPEASAWHIKLRARRRRALEEYEAAATEAETRASAPPPPRAAPSAAGAAAPTEDEVLRQGADLLAMLPRNVSVADYRLVEEKVTVAAEVATRRPAAAKRHLREAARFAERLTREAERRQETEEWAAQRLAFLRDVPPGAPAPLPDATAEIAILRRCLDDGRPPEAPERDRVEARVGERVDAYQRAYAAEVIRAAVRRSDPGTATLAARCSASATDQVIEWTPPGWGDDHWLRVTVDAHGTARVATMHRDRDPAEETEADRELDWRRCVEAPDHLRELRRLAERAGLALPFTFDEPPARPAPRTAARPAHDHRPARKARHRDRDQEQHR</sequence>
<dbReference type="RefSeq" id="WP_346177552.1">
    <property type="nucleotide sequence ID" value="NZ_BAAASD010000033.1"/>
</dbReference>
<keyword evidence="3" id="KW-1185">Reference proteome</keyword>
<organism evidence="2 3">
    <name type="scientific">Streptomyces cuspidosporus</name>
    <dbReference type="NCBI Taxonomy" id="66882"/>
    <lineage>
        <taxon>Bacteria</taxon>
        <taxon>Bacillati</taxon>
        <taxon>Actinomycetota</taxon>
        <taxon>Actinomycetes</taxon>
        <taxon>Kitasatosporales</taxon>
        <taxon>Streptomycetaceae</taxon>
        <taxon>Streptomyces</taxon>
    </lineage>
</organism>
<evidence type="ECO:0000256" key="1">
    <source>
        <dbReference type="SAM" id="MobiDB-lite"/>
    </source>
</evidence>
<evidence type="ECO:0000313" key="3">
    <source>
        <dbReference type="Proteomes" id="UP001500253"/>
    </source>
</evidence>